<dbReference type="EMBL" id="GEDV01003905">
    <property type="protein sequence ID" value="JAP84652.1"/>
    <property type="molecule type" value="Transcribed_RNA"/>
</dbReference>
<name>A0A131Z1I1_RHIAP</name>
<dbReference type="PRINTS" id="PR02106">
    <property type="entry name" value="INTSUBUNIT10"/>
</dbReference>
<sequence>MAPGSTMKENETDEEYLISMARSFQKSDPYFTKSWMLTAKTLFPENFGIQYEAYCLASDSGNIKEASGYLEEMFRKFPTEHRLWDEVYKIANALRADTLDPKVAVLRDMFNHLPTASQHDILLSIADHCMDTAEHCRLMLLLLRKFPEKVVEHGVKLIDTLQMAEKHSHCQTPLNQFRKLLVCDVAPLVLKMGVELPVKQTYRLIHKCIEFYTMFIYAPNRNKLDLFMKPGLEGGGGGSSTESGCGTSETELWRQLFSFMLCAGRRLRWELSELLQEPLPLLQESHWQHIRALLRARPAPPPTDLSAGAAAMDPEELVAAHKQVFYCVIVIFLHALYNYGKHINPSWFPGTTSDIQCILLEGPRWVNPAPEQPKHKKRKVEPEGKETEPPALTVSKCVPAESAVVLTQSFLTAIRCWSILQYLKKELSRLSQHIRLDEWPWFQSFLIESLIYQDQHKEAIAKLFSAADAATDPTTKNKVNLQMASCFHSCGESSFCLQADGSQVTGIKAACSKLLDVVCSLPETSVAASATPYHTPETLHRKPERKLVFACYDRAEVLRFCMKTLITCFKDKVLMQFSRDDLALGHLIVMTQYDWPEEEPLFVKLLDVIKKQGSFCYGLFFNYLINADMLEEFMYITTANGGGVTLDLLPTSTTQVGRQRAVTRGVNKGAKEDLKLAMEKQMARCDDDLEHLLVHFVQQERELLEQQL</sequence>
<keyword evidence="4" id="KW-0539">Nucleus</keyword>
<evidence type="ECO:0000256" key="3">
    <source>
        <dbReference type="ARBA" id="ARBA00016811"/>
    </source>
</evidence>
<dbReference type="GO" id="GO:0016180">
    <property type="term" value="P:snRNA processing"/>
    <property type="evidence" value="ECO:0007669"/>
    <property type="project" value="InterPro"/>
</dbReference>
<proteinExistence type="inferred from homology"/>
<accession>A0A131Z1I1</accession>
<comment type="similarity">
    <text evidence="2">Belongs to the Integrator subunit 10 family.</text>
</comment>
<dbReference type="Pfam" id="PF21045">
    <property type="entry name" value="INT10"/>
    <property type="match status" value="2"/>
</dbReference>
<reference evidence="6" key="1">
    <citation type="journal article" date="2016" name="Ticks Tick Borne Dis.">
        <title>De novo assembly and annotation of the salivary gland transcriptome of Rhipicephalus appendiculatus male and female ticks during blood feeding.</title>
        <authorList>
            <person name="de Castro M.H."/>
            <person name="de Klerk D."/>
            <person name="Pienaar R."/>
            <person name="Latif A.A."/>
            <person name="Rees D.J."/>
            <person name="Mans B.J."/>
        </authorList>
    </citation>
    <scope>NUCLEOTIDE SEQUENCE</scope>
    <source>
        <tissue evidence="6">Salivary glands</tissue>
    </source>
</reference>
<dbReference type="InterPro" id="IPR026164">
    <property type="entry name" value="Int_cplx_su10"/>
</dbReference>
<organism evidence="6">
    <name type="scientific">Rhipicephalus appendiculatus</name>
    <name type="common">Brown ear tick</name>
    <dbReference type="NCBI Taxonomy" id="34631"/>
    <lineage>
        <taxon>Eukaryota</taxon>
        <taxon>Metazoa</taxon>
        <taxon>Ecdysozoa</taxon>
        <taxon>Arthropoda</taxon>
        <taxon>Chelicerata</taxon>
        <taxon>Arachnida</taxon>
        <taxon>Acari</taxon>
        <taxon>Parasitiformes</taxon>
        <taxon>Ixodida</taxon>
        <taxon>Ixodoidea</taxon>
        <taxon>Ixodidae</taxon>
        <taxon>Rhipicephalinae</taxon>
        <taxon>Rhipicephalus</taxon>
        <taxon>Rhipicephalus</taxon>
    </lineage>
</organism>
<dbReference type="PANTHER" id="PTHR16055:SF2">
    <property type="entry name" value="INTEGRATOR COMPLEX SUBUNIT 10"/>
    <property type="match status" value="1"/>
</dbReference>
<protein>
    <recommendedName>
        <fullName evidence="3">Integrator complex subunit 10</fullName>
    </recommendedName>
</protein>
<evidence type="ECO:0000313" key="6">
    <source>
        <dbReference type="EMBL" id="JAP84652.1"/>
    </source>
</evidence>
<feature type="region of interest" description="Disordered" evidence="5">
    <location>
        <begin position="368"/>
        <end position="391"/>
    </location>
</feature>
<evidence type="ECO:0000256" key="4">
    <source>
        <dbReference type="ARBA" id="ARBA00023242"/>
    </source>
</evidence>
<evidence type="ECO:0000256" key="2">
    <source>
        <dbReference type="ARBA" id="ARBA00010391"/>
    </source>
</evidence>
<evidence type="ECO:0000256" key="1">
    <source>
        <dbReference type="ARBA" id="ARBA00004123"/>
    </source>
</evidence>
<dbReference type="AlphaFoldDB" id="A0A131Z1I1"/>
<evidence type="ECO:0000256" key="5">
    <source>
        <dbReference type="SAM" id="MobiDB-lite"/>
    </source>
</evidence>
<dbReference type="PANTHER" id="PTHR16055">
    <property type="entry name" value="INTEGRATOR COMPLEX SUBUNIT 10"/>
    <property type="match status" value="1"/>
</dbReference>
<comment type="subcellular location">
    <subcellularLocation>
        <location evidence="1">Nucleus</location>
    </subcellularLocation>
</comment>
<dbReference type="GO" id="GO:0032039">
    <property type="term" value="C:integrator complex"/>
    <property type="evidence" value="ECO:0007669"/>
    <property type="project" value="InterPro"/>
</dbReference>